<keyword evidence="3" id="KW-1185">Reference proteome</keyword>
<dbReference type="eggNOG" id="KOG3525">
    <property type="taxonomic scope" value="Eukaryota"/>
</dbReference>
<dbReference type="InParanoid" id="Q234V1"/>
<dbReference type="Pfam" id="PF03302">
    <property type="entry name" value="VSP"/>
    <property type="match status" value="1"/>
</dbReference>
<dbReference type="Gene3D" id="2.10.220.10">
    <property type="entry name" value="Hormone Receptor, Insulin-like Growth Factor Receptor 1, Chain A, domain 2"/>
    <property type="match status" value="3"/>
</dbReference>
<dbReference type="HOGENOM" id="CLU_968007_0_0_1"/>
<dbReference type="SUPFAM" id="SSF57184">
    <property type="entry name" value="Growth factor receptor domain"/>
    <property type="match status" value="3"/>
</dbReference>
<protein>
    <submittedName>
        <fullName evidence="2">Surface protein</fullName>
    </submittedName>
</protein>
<dbReference type="InterPro" id="IPR006212">
    <property type="entry name" value="Furin_repeat"/>
</dbReference>
<keyword evidence="1" id="KW-1133">Transmembrane helix</keyword>
<keyword evidence="1" id="KW-0472">Membrane</keyword>
<sequence>MCEKPCVSCTSQKFCTICVNNLIPRSDGSCGCQDGQYQDTINQKCIQCDESCGTCSSSSFCNTCASGFEQIDPGVCVRKCPTNSTLIYDGSKYTCQCNKGYFPVLNSLYQIVACNQCPNGCSSCTDSKSCQTCIDGFYKNTTTCQQCSPTCLTCTYLNVCQTCQLGYYLESSKCVKCDISCKTCVDSKNDNCTSCFENFTLIIKTSTYGVCVKSCNKNEVFDNNYNCICSPLYLRDEKNVCQQIQPDGTIICGPNYFFEKDSQKCLLCIRDIQQNIPCVTSCKKEQYFDNINLTCSQCLPEYGNKCQHSCSKNEYMDNIGICRLCHKSCSECKGPLESDCLSCTNQLVFQPTLKKCAQCEEGQFYNEIMKSCDYCDYTCLVCSGKNADQCILCSVGLYFSPVSNKCLKQSEYNSEQEQIKQLQTIGCILDNQQAENNDCKNQFDSSQFLNKILEILSIINITLAFFSSIFTSSGSIISWISLYLDEQFRAQNKLCSSHIYDNSQSFQIQYLKIR</sequence>
<keyword evidence="1" id="KW-0812">Transmembrane</keyword>
<dbReference type="Proteomes" id="UP000009168">
    <property type="component" value="Unassembled WGS sequence"/>
</dbReference>
<proteinExistence type="predicted"/>
<organism evidence="2 3">
    <name type="scientific">Tetrahymena thermophila (strain SB210)</name>
    <dbReference type="NCBI Taxonomy" id="312017"/>
    <lineage>
        <taxon>Eukaryota</taxon>
        <taxon>Sar</taxon>
        <taxon>Alveolata</taxon>
        <taxon>Ciliophora</taxon>
        <taxon>Intramacronucleata</taxon>
        <taxon>Oligohymenophorea</taxon>
        <taxon>Hymenostomatida</taxon>
        <taxon>Tetrahymenina</taxon>
        <taxon>Tetrahymenidae</taxon>
        <taxon>Tetrahymena</taxon>
    </lineage>
</organism>
<dbReference type="PANTHER" id="PTHR23275:SF100">
    <property type="entry name" value="EGF-LIKE DOMAIN-CONTAINING PROTEIN"/>
    <property type="match status" value="1"/>
</dbReference>
<gene>
    <name evidence="2" type="ORF">TTHERM_00099990</name>
</gene>
<dbReference type="InterPro" id="IPR052798">
    <property type="entry name" value="Giardia_VSA"/>
</dbReference>
<feature type="transmembrane region" description="Helical" evidence="1">
    <location>
        <begin position="455"/>
        <end position="484"/>
    </location>
</feature>
<evidence type="ECO:0000313" key="2">
    <source>
        <dbReference type="EMBL" id="EAR91902.2"/>
    </source>
</evidence>
<dbReference type="EMBL" id="GG662767">
    <property type="protein sequence ID" value="EAR91902.2"/>
    <property type="molecule type" value="Genomic_DNA"/>
</dbReference>
<dbReference type="AlphaFoldDB" id="Q234V1"/>
<dbReference type="InterPro" id="IPR009030">
    <property type="entry name" value="Growth_fac_rcpt_cys_sf"/>
</dbReference>
<reference evidence="3" key="1">
    <citation type="journal article" date="2006" name="PLoS Biol.">
        <title>Macronuclear genome sequence of the ciliate Tetrahymena thermophila, a model eukaryote.</title>
        <authorList>
            <person name="Eisen J.A."/>
            <person name="Coyne R.S."/>
            <person name="Wu M."/>
            <person name="Wu D."/>
            <person name="Thiagarajan M."/>
            <person name="Wortman J.R."/>
            <person name="Badger J.H."/>
            <person name="Ren Q."/>
            <person name="Amedeo P."/>
            <person name="Jones K.M."/>
            <person name="Tallon L.J."/>
            <person name="Delcher A.L."/>
            <person name="Salzberg S.L."/>
            <person name="Silva J.C."/>
            <person name="Haas B.J."/>
            <person name="Majoros W.H."/>
            <person name="Farzad M."/>
            <person name="Carlton J.M."/>
            <person name="Smith R.K. Jr."/>
            <person name="Garg J."/>
            <person name="Pearlman R.E."/>
            <person name="Karrer K.M."/>
            <person name="Sun L."/>
            <person name="Manning G."/>
            <person name="Elde N.C."/>
            <person name="Turkewitz A.P."/>
            <person name="Asai D.J."/>
            <person name="Wilkes D.E."/>
            <person name="Wang Y."/>
            <person name="Cai H."/>
            <person name="Collins K."/>
            <person name="Stewart B.A."/>
            <person name="Lee S.R."/>
            <person name="Wilamowska K."/>
            <person name="Weinberg Z."/>
            <person name="Ruzzo W.L."/>
            <person name="Wloga D."/>
            <person name="Gaertig J."/>
            <person name="Frankel J."/>
            <person name="Tsao C.-C."/>
            <person name="Gorovsky M.A."/>
            <person name="Keeling P.J."/>
            <person name="Waller R.F."/>
            <person name="Patron N.J."/>
            <person name="Cherry J.M."/>
            <person name="Stover N.A."/>
            <person name="Krieger C.J."/>
            <person name="del Toro C."/>
            <person name="Ryder H.F."/>
            <person name="Williamson S.C."/>
            <person name="Barbeau R.A."/>
            <person name="Hamilton E.P."/>
            <person name="Orias E."/>
        </authorList>
    </citation>
    <scope>NUCLEOTIDE SEQUENCE [LARGE SCALE GENOMIC DNA]</scope>
    <source>
        <strain evidence="3">SB210</strain>
    </source>
</reference>
<accession>Q234V1</accession>
<dbReference type="KEGG" id="tet:TTHERM_00099990"/>
<name>Q234V1_TETTS</name>
<dbReference type="OrthoDB" id="313494at2759"/>
<dbReference type="InterPro" id="IPR005127">
    <property type="entry name" value="Giardia_VSP"/>
</dbReference>
<evidence type="ECO:0000256" key="1">
    <source>
        <dbReference type="SAM" id="Phobius"/>
    </source>
</evidence>
<dbReference type="SMART" id="SM00261">
    <property type="entry name" value="FU"/>
    <property type="match status" value="5"/>
</dbReference>
<evidence type="ECO:0000313" key="3">
    <source>
        <dbReference type="Proteomes" id="UP000009168"/>
    </source>
</evidence>
<dbReference type="GeneID" id="7831951"/>
<dbReference type="PANTHER" id="PTHR23275">
    <property type="entry name" value="CABRIOLET.-RELATED"/>
    <property type="match status" value="1"/>
</dbReference>
<dbReference type="RefSeq" id="XP_001012147.2">
    <property type="nucleotide sequence ID" value="XM_001012147.2"/>
</dbReference>